<evidence type="ECO:0000313" key="9">
    <source>
        <dbReference type="Proteomes" id="UP000287687"/>
    </source>
</evidence>
<dbReference type="PANTHER" id="PTHR32439">
    <property type="entry name" value="FERREDOXIN--NITRITE REDUCTASE, CHLOROPLASTIC"/>
    <property type="match status" value="1"/>
</dbReference>
<keyword evidence="2" id="KW-0349">Heme</keyword>
<dbReference type="GO" id="GO:0043818">
    <property type="term" value="F:precorrin-3B synthase activity"/>
    <property type="evidence" value="ECO:0007669"/>
    <property type="project" value="UniProtKB-EC"/>
</dbReference>
<dbReference type="Pfam" id="PF03460">
    <property type="entry name" value="NIR_SIR_ferr"/>
    <property type="match status" value="1"/>
</dbReference>
<dbReference type="PANTHER" id="PTHR32439:SF9">
    <property type="entry name" value="BLR3264 PROTEIN"/>
    <property type="match status" value="1"/>
</dbReference>
<reference evidence="8 9" key="1">
    <citation type="submission" date="2019-01" db="EMBL/GenBank/DDBJ databases">
        <title>The draft genome of Rhizobium sp. 24NR.</title>
        <authorList>
            <person name="Liu L."/>
            <person name="Liang L."/>
            <person name="Shi S."/>
            <person name="Xu L."/>
            <person name="Wang X."/>
            <person name="Li L."/>
            <person name="Zhang X."/>
        </authorList>
    </citation>
    <scope>NUCLEOTIDE SEQUENCE [LARGE SCALE GENOMIC DNA]</scope>
    <source>
        <strain evidence="8 9">24NR</strain>
    </source>
</reference>
<proteinExistence type="predicted"/>
<evidence type="ECO:0000259" key="7">
    <source>
        <dbReference type="Pfam" id="PF03460"/>
    </source>
</evidence>
<dbReference type="InterPro" id="IPR051329">
    <property type="entry name" value="NIR_SIR_4Fe-4S"/>
</dbReference>
<keyword evidence="4 8" id="KW-0560">Oxidoreductase</keyword>
<dbReference type="SUPFAM" id="SSF56014">
    <property type="entry name" value="Nitrite and sulphite reductase 4Fe-4S domain-like"/>
    <property type="match status" value="2"/>
</dbReference>
<dbReference type="OrthoDB" id="7459360at2"/>
<feature type="domain" description="Nitrite/Sulfite reductase ferredoxin-like" evidence="7">
    <location>
        <begin position="33"/>
        <end position="79"/>
    </location>
</feature>
<dbReference type="EC" id="1.14.13.83" evidence="8"/>
<protein>
    <submittedName>
        <fullName evidence="8">Precorrin-3B synthase</fullName>
        <ecNumber evidence="8">1.14.13.83</ecNumber>
    </submittedName>
</protein>
<evidence type="ECO:0000313" key="8">
    <source>
        <dbReference type="EMBL" id="RWX74508.1"/>
    </source>
</evidence>
<dbReference type="InterPro" id="IPR005117">
    <property type="entry name" value="NiRdtase/SiRdtase_haem-b_fer"/>
</dbReference>
<gene>
    <name evidence="8" type="primary">cobG</name>
    <name evidence="8" type="ORF">EPK99_23865</name>
</gene>
<dbReference type="RefSeq" id="WP_128445599.1">
    <property type="nucleotide sequence ID" value="NZ_SBIP01000007.1"/>
</dbReference>
<evidence type="ECO:0000256" key="4">
    <source>
        <dbReference type="ARBA" id="ARBA00023002"/>
    </source>
</evidence>
<keyword evidence="9" id="KW-1185">Reference proteome</keyword>
<dbReference type="InterPro" id="IPR036136">
    <property type="entry name" value="Nit/Sulf_reduc_fer-like_dom_sf"/>
</dbReference>
<evidence type="ECO:0000256" key="2">
    <source>
        <dbReference type="ARBA" id="ARBA00022617"/>
    </source>
</evidence>
<dbReference type="SUPFAM" id="SSF55124">
    <property type="entry name" value="Nitrite/Sulfite reductase N-terminal domain-like"/>
    <property type="match status" value="1"/>
</dbReference>
<dbReference type="InterPro" id="IPR012798">
    <property type="entry name" value="Cbl_synth_CobG-like"/>
</dbReference>
<dbReference type="EMBL" id="SBIP01000007">
    <property type="protein sequence ID" value="RWX74508.1"/>
    <property type="molecule type" value="Genomic_DNA"/>
</dbReference>
<evidence type="ECO:0000256" key="3">
    <source>
        <dbReference type="ARBA" id="ARBA00022723"/>
    </source>
</evidence>
<dbReference type="Proteomes" id="UP000287687">
    <property type="component" value="Unassembled WGS sequence"/>
</dbReference>
<dbReference type="GO" id="GO:0051539">
    <property type="term" value="F:4 iron, 4 sulfur cluster binding"/>
    <property type="evidence" value="ECO:0007669"/>
    <property type="project" value="UniProtKB-KW"/>
</dbReference>
<keyword evidence="5" id="KW-0408">Iron</keyword>
<dbReference type="AlphaFoldDB" id="A0A3S3STM1"/>
<dbReference type="Gene3D" id="3.30.413.10">
    <property type="entry name" value="Sulfite Reductase Hemoprotein, domain 1"/>
    <property type="match status" value="2"/>
</dbReference>
<keyword evidence="1" id="KW-0004">4Fe-4S</keyword>
<evidence type="ECO:0000256" key="5">
    <source>
        <dbReference type="ARBA" id="ARBA00023004"/>
    </source>
</evidence>
<accession>A0A3S3STM1</accession>
<dbReference type="Gene3D" id="3.90.480.10">
    <property type="entry name" value="Sulfite Reductase Hemoprotein,Domain 2"/>
    <property type="match status" value="1"/>
</dbReference>
<keyword evidence="3" id="KW-0479">Metal-binding</keyword>
<organism evidence="8 9">
    <name type="scientific">Neorhizobium lilium</name>
    <dbReference type="NCBI Taxonomy" id="2503024"/>
    <lineage>
        <taxon>Bacteria</taxon>
        <taxon>Pseudomonadati</taxon>
        <taxon>Pseudomonadota</taxon>
        <taxon>Alphaproteobacteria</taxon>
        <taxon>Hyphomicrobiales</taxon>
        <taxon>Rhizobiaceae</taxon>
        <taxon>Rhizobium/Agrobacterium group</taxon>
        <taxon>Neorhizobium</taxon>
    </lineage>
</organism>
<dbReference type="PRINTS" id="PR00397">
    <property type="entry name" value="SIROHAEM"/>
</dbReference>
<dbReference type="GO" id="GO:0046872">
    <property type="term" value="F:metal ion binding"/>
    <property type="evidence" value="ECO:0007669"/>
    <property type="project" value="UniProtKB-KW"/>
</dbReference>
<keyword evidence="6" id="KW-0411">Iron-sulfur</keyword>
<evidence type="ECO:0000256" key="1">
    <source>
        <dbReference type="ARBA" id="ARBA00022485"/>
    </source>
</evidence>
<name>A0A3S3STM1_9HYPH</name>
<dbReference type="InterPro" id="IPR006066">
    <property type="entry name" value="NO2/SO3_Rdtase_FeS/sirohaem_BS"/>
</dbReference>
<dbReference type="NCBIfam" id="TIGR02435">
    <property type="entry name" value="CobG"/>
    <property type="match status" value="1"/>
</dbReference>
<dbReference type="GO" id="GO:0020037">
    <property type="term" value="F:heme binding"/>
    <property type="evidence" value="ECO:0007669"/>
    <property type="project" value="InterPro"/>
</dbReference>
<evidence type="ECO:0000256" key="6">
    <source>
        <dbReference type="ARBA" id="ARBA00023014"/>
    </source>
</evidence>
<sequence length="438" mass="45627">MTTRSIGRVLPAPSVEGMRRGACPALSEPMMTGDGLLARIALTDAVTPLQLAEICRLALKHGNGMVDISARGNLQVRGLMNVTAPLLEADVRALNLPLRDGLAVEVPPFAGLDETEIADPRPLAEAIRHGVKPIAGLAPKMSVVVDGHGRLRLSELLADIRLVPDDLAGWWKILLGGTERSGFVLGSLPARQAVLETLVVLRRLGSLGPTVRGRDLTDGLATNGLEPPPISPFGFLDVSEDLFAAGIGPAFSQVRAEQMIALCQEAVRNGIPSVRPSLDHSLLFLGSEHGCRALLEFAAGRGFITAPQDPRSHIAACPGSPACRSGMIETHAIAETTAADCAGLLDGSFKLHVSGCPKGCAHPQSSALALCGTVDSISLVTQGKAGDAPFASITFADTNAMLRRLSDLVTSEKRAGETSAACIARLGPTRLAAATGQS</sequence>
<comment type="caution">
    <text evidence="8">The sequence shown here is derived from an EMBL/GenBank/DDBJ whole genome shotgun (WGS) entry which is preliminary data.</text>
</comment>
<dbReference type="InterPro" id="IPR045854">
    <property type="entry name" value="NO2/SO3_Rdtase_4Fe4S_sf"/>
</dbReference>